<comment type="cofactor">
    <cofactor evidence="1">
        <name>thiamine diphosphate</name>
        <dbReference type="ChEBI" id="CHEBI:58937"/>
    </cofactor>
</comment>
<keyword evidence="2" id="KW-0560">Oxidoreductase</keyword>
<evidence type="ECO:0000313" key="5">
    <source>
        <dbReference type="EMBL" id="RVU39848.1"/>
    </source>
</evidence>
<evidence type="ECO:0000256" key="2">
    <source>
        <dbReference type="ARBA" id="ARBA00023002"/>
    </source>
</evidence>
<dbReference type="OrthoDB" id="9780894at2"/>
<dbReference type="AlphaFoldDB" id="A0A3S2WW15"/>
<evidence type="ECO:0000256" key="1">
    <source>
        <dbReference type="ARBA" id="ARBA00001964"/>
    </source>
</evidence>
<dbReference type="SUPFAM" id="SSF52518">
    <property type="entry name" value="Thiamin diphosphate-binding fold (THDP-binding)"/>
    <property type="match status" value="1"/>
</dbReference>
<sequence length="347" mass="36760">MPDMTAYKEAVRLGIARAMRADDDVFLFGLDVDDHLGIQGTTLGLAEEFGAKRCFGTPLSEDAMTGVAIGAAMAGMRPIHTHIRMDFLLLCMNQLVNIAAKAHYMFGGQVTVPMVARGIIGKSWGQGAQHSQGLHSLFMHIPGLHVVAPATPQDAMTCMMASVADNNPVVFVEHRLLYNREGPVDISAGASTIGKGRVCREGGDVTIVGISNMLHDALKAAALLEQANVSAEVIDPIWLAPLDMDLITRSVEKTGRLIVADAAWTACGASAEIVAAVAERVPGVQVARIGFAPTPCPTTPSLEKAFYPDAVTICVAAMRLAVPEASIPPFAAMAEDMQQDPVFKGPF</sequence>
<dbReference type="InterPro" id="IPR033248">
    <property type="entry name" value="Transketolase_C"/>
</dbReference>
<dbReference type="PANTHER" id="PTHR43257">
    <property type="entry name" value="PYRUVATE DEHYDROGENASE E1 COMPONENT BETA SUBUNIT"/>
    <property type="match status" value="1"/>
</dbReference>
<evidence type="ECO:0000256" key="3">
    <source>
        <dbReference type="ARBA" id="ARBA00023052"/>
    </source>
</evidence>
<dbReference type="GO" id="GO:0016491">
    <property type="term" value="F:oxidoreductase activity"/>
    <property type="evidence" value="ECO:0007669"/>
    <property type="project" value="UniProtKB-KW"/>
</dbReference>
<reference evidence="6" key="1">
    <citation type="submission" date="2019-01" db="EMBL/GenBank/DDBJ databases">
        <title>Gri0909 isolated from a small marine red alga.</title>
        <authorList>
            <person name="Kim J."/>
            <person name="Jeong S.E."/>
            <person name="Jeon C.O."/>
        </authorList>
    </citation>
    <scope>NUCLEOTIDE SEQUENCE [LARGE SCALE GENOMIC DNA]</scope>
    <source>
        <strain evidence="6">Gri0909</strain>
    </source>
</reference>
<keyword evidence="3" id="KW-0786">Thiamine pyrophosphate</keyword>
<dbReference type="Pfam" id="PF02780">
    <property type="entry name" value="Transketolase_C"/>
    <property type="match status" value="1"/>
</dbReference>
<dbReference type="SMART" id="SM00861">
    <property type="entry name" value="Transket_pyr"/>
    <property type="match status" value="1"/>
</dbReference>
<name>A0A3S2WW15_9PROT</name>
<dbReference type="Gene3D" id="3.40.50.970">
    <property type="match status" value="1"/>
</dbReference>
<evidence type="ECO:0000313" key="6">
    <source>
        <dbReference type="Proteomes" id="UP000287447"/>
    </source>
</evidence>
<accession>A0A3S2WW15</accession>
<keyword evidence="6" id="KW-1185">Reference proteome</keyword>
<dbReference type="Gene3D" id="3.40.50.920">
    <property type="match status" value="1"/>
</dbReference>
<evidence type="ECO:0000259" key="4">
    <source>
        <dbReference type="SMART" id="SM00861"/>
    </source>
</evidence>
<dbReference type="InterPro" id="IPR005475">
    <property type="entry name" value="Transketolase-like_Pyr-bd"/>
</dbReference>
<proteinExistence type="predicted"/>
<dbReference type="EMBL" id="SADE01000001">
    <property type="protein sequence ID" value="RVU39848.1"/>
    <property type="molecule type" value="Genomic_DNA"/>
</dbReference>
<dbReference type="Pfam" id="PF02779">
    <property type="entry name" value="Transket_pyr"/>
    <property type="match status" value="1"/>
</dbReference>
<dbReference type="SUPFAM" id="SSF52922">
    <property type="entry name" value="TK C-terminal domain-like"/>
    <property type="match status" value="1"/>
</dbReference>
<organism evidence="5 6">
    <name type="scientific">Hwanghaeella grinnelliae</name>
    <dbReference type="NCBI Taxonomy" id="2500179"/>
    <lineage>
        <taxon>Bacteria</taxon>
        <taxon>Pseudomonadati</taxon>
        <taxon>Pseudomonadota</taxon>
        <taxon>Alphaproteobacteria</taxon>
        <taxon>Rhodospirillales</taxon>
        <taxon>Rhodospirillaceae</taxon>
        <taxon>Hwanghaeella</taxon>
    </lineage>
</organism>
<dbReference type="CDD" id="cd07036">
    <property type="entry name" value="TPP_PYR_E1-PDHc-beta_like"/>
    <property type="match status" value="1"/>
</dbReference>
<comment type="caution">
    <text evidence="5">The sequence shown here is derived from an EMBL/GenBank/DDBJ whole genome shotgun (WGS) entry which is preliminary data.</text>
</comment>
<protein>
    <submittedName>
        <fullName evidence="5">Alpha-ketoacid dehydrogenase subunit beta</fullName>
    </submittedName>
</protein>
<dbReference type="PANTHER" id="PTHR43257:SF2">
    <property type="entry name" value="PYRUVATE DEHYDROGENASE E1 COMPONENT SUBUNIT BETA"/>
    <property type="match status" value="1"/>
</dbReference>
<dbReference type="InterPro" id="IPR029061">
    <property type="entry name" value="THDP-binding"/>
</dbReference>
<dbReference type="Proteomes" id="UP000287447">
    <property type="component" value="Unassembled WGS sequence"/>
</dbReference>
<feature type="domain" description="Transketolase-like pyrimidine-binding" evidence="4">
    <location>
        <begin position="5"/>
        <end position="180"/>
    </location>
</feature>
<dbReference type="InterPro" id="IPR009014">
    <property type="entry name" value="Transketo_C/PFOR_II"/>
</dbReference>
<gene>
    <name evidence="5" type="ORF">EOI86_10430</name>
</gene>